<proteinExistence type="predicted"/>
<gene>
    <name evidence="1" type="ORF">LCGC14_3021480</name>
</gene>
<feature type="non-terminal residue" evidence="1">
    <location>
        <position position="23"/>
    </location>
</feature>
<protein>
    <submittedName>
        <fullName evidence="1">Uncharacterized protein</fullName>
    </submittedName>
</protein>
<accession>A0A0F8WVL3</accession>
<evidence type="ECO:0000313" key="1">
    <source>
        <dbReference type="EMBL" id="KKK60728.1"/>
    </source>
</evidence>
<dbReference type="AlphaFoldDB" id="A0A0F8WVL3"/>
<comment type="caution">
    <text evidence="1">The sequence shown here is derived from an EMBL/GenBank/DDBJ whole genome shotgun (WGS) entry which is preliminary data.</text>
</comment>
<dbReference type="EMBL" id="LAZR01062826">
    <property type="protein sequence ID" value="KKK60728.1"/>
    <property type="molecule type" value="Genomic_DNA"/>
</dbReference>
<name>A0A0F8WVL3_9ZZZZ</name>
<organism evidence="1">
    <name type="scientific">marine sediment metagenome</name>
    <dbReference type="NCBI Taxonomy" id="412755"/>
    <lineage>
        <taxon>unclassified sequences</taxon>
        <taxon>metagenomes</taxon>
        <taxon>ecological metagenomes</taxon>
    </lineage>
</organism>
<reference evidence="1" key="1">
    <citation type="journal article" date="2015" name="Nature">
        <title>Complex archaea that bridge the gap between prokaryotes and eukaryotes.</title>
        <authorList>
            <person name="Spang A."/>
            <person name="Saw J.H."/>
            <person name="Jorgensen S.L."/>
            <person name="Zaremba-Niedzwiedzka K."/>
            <person name="Martijn J."/>
            <person name="Lind A.E."/>
            <person name="van Eijk R."/>
            <person name="Schleper C."/>
            <person name="Guy L."/>
            <person name="Ettema T.J."/>
        </authorList>
    </citation>
    <scope>NUCLEOTIDE SEQUENCE</scope>
</reference>
<sequence length="23" mass="2767">MIIDVDITGYKSYRVKDKHSQRN</sequence>